<evidence type="ECO:0000313" key="2">
    <source>
        <dbReference type="Proteomes" id="UP000075230"/>
    </source>
</evidence>
<organism evidence="1 2">
    <name type="scientific">Aspergillus kawachii</name>
    <name type="common">White koji mold</name>
    <name type="synonym">Aspergillus awamori var. kawachi</name>
    <dbReference type="NCBI Taxonomy" id="1069201"/>
    <lineage>
        <taxon>Eukaryota</taxon>
        <taxon>Fungi</taxon>
        <taxon>Dikarya</taxon>
        <taxon>Ascomycota</taxon>
        <taxon>Pezizomycotina</taxon>
        <taxon>Eurotiomycetes</taxon>
        <taxon>Eurotiomycetidae</taxon>
        <taxon>Eurotiales</taxon>
        <taxon>Aspergillaceae</taxon>
        <taxon>Aspergillus</taxon>
        <taxon>Aspergillus subgen. Circumdati</taxon>
    </lineage>
</organism>
<dbReference type="AlphaFoldDB" id="A0A146FLP3"/>
<comment type="caution">
    <text evidence="1">The sequence shown here is derived from an EMBL/GenBank/DDBJ whole genome shotgun (WGS) entry which is preliminary data.</text>
</comment>
<dbReference type="EMBL" id="BCWF01000020">
    <property type="protein sequence ID" value="GAT26051.1"/>
    <property type="molecule type" value="Genomic_DNA"/>
</dbReference>
<sequence length="146" mass="16499">MRLLKEGRPRREIWGRAAGKRHREKVGTSRLPGPRGMSHFLLTCYDWPVHFGPLFEPKRLSPRLELLTPSSFVPAFNALHFRFEIKIECHLVFKPASIDKSGVEILHREHSGEGGKGAARSGRVAIVNWIGAQESSEPKPELRGSR</sequence>
<accession>A0A146FLP3</accession>
<reference evidence="1 2" key="1">
    <citation type="journal article" date="2016" name="DNA Res.">
        <title>Genome sequence of Aspergillus luchuensis NBRC 4314.</title>
        <authorList>
            <person name="Yamada O."/>
            <person name="Machida M."/>
            <person name="Hosoyama A."/>
            <person name="Goto M."/>
            <person name="Takahashi T."/>
            <person name="Futagami T."/>
            <person name="Yamagata Y."/>
            <person name="Takeuchi M."/>
            <person name="Kobayashi T."/>
            <person name="Koike H."/>
            <person name="Abe K."/>
            <person name="Asai K."/>
            <person name="Arita M."/>
            <person name="Fujita N."/>
            <person name="Fukuda K."/>
            <person name="Higa K."/>
            <person name="Horikawa H."/>
            <person name="Ishikawa T."/>
            <person name="Jinno K."/>
            <person name="Kato Y."/>
            <person name="Kirimura K."/>
            <person name="Mizutani O."/>
            <person name="Nakasone K."/>
            <person name="Sano M."/>
            <person name="Shiraishi Y."/>
            <person name="Tsukahara M."/>
            <person name="Gomi K."/>
        </authorList>
    </citation>
    <scope>NUCLEOTIDE SEQUENCE [LARGE SCALE GENOMIC DNA]</scope>
    <source>
        <strain evidence="1 2">RIB 2604</strain>
    </source>
</reference>
<gene>
    <name evidence="1" type="ORF">RIB2604_02006310</name>
</gene>
<protein>
    <submittedName>
        <fullName evidence="1">Cysteine synthase B</fullName>
    </submittedName>
</protein>
<dbReference type="Proteomes" id="UP000075230">
    <property type="component" value="Unassembled WGS sequence"/>
</dbReference>
<name>A0A146FLP3_ASPKA</name>
<reference evidence="2" key="2">
    <citation type="submission" date="2016-02" db="EMBL/GenBank/DDBJ databases">
        <title>Genome sequencing of Aspergillus luchuensis NBRC 4314.</title>
        <authorList>
            <person name="Yamada O."/>
        </authorList>
    </citation>
    <scope>NUCLEOTIDE SEQUENCE [LARGE SCALE GENOMIC DNA]</scope>
    <source>
        <strain evidence="2">RIB 2604</strain>
    </source>
</reference>
<evidence type="ECO:0000313" key="1">
    <source>
        <dbReference type="EMBL" id="GAT26051.1"/>
    </source>
</evidence>
<proteinExistence type="predicted"/>